<dbReference type="PANTHER" id="PTHR43271">
    <property type="entry name" value="BLL2771 PROTEIN"/>
    <property type="match status" value="1"/>
</dbReference>
<dbReference type="PANTHER" id="PTHR43271:SF1">
    <property type="entry name" value="INNER MEMBRANE TRANSPORT PROTEIN YNFM"/>
    <property type="match status" value="1"/>
</dbReference>
<keyword evidence="7 8" id="KW-0472">Membrane</keyword>
<organism evidence="10 11">
    <name type="scientific">Oceanospirillum linum</name>
    <dbReference type="NCBI Taxonomy" id="966"/>
    <lineage>
        <taxon>Bacteria</taxon>
        <taxon>Pseudomonadati</taxon>
        <taxon>Pseudomonadota</taxon>
        <taxon>Gammaproteobacteria</taxon>
        <taxon>Oceanospirillales</taxon>
        <taxon>Oceanospirillaceae</taxon>
        <taxon>Oceanospirillum</taxon>
    </lineage>
</organism>
<dbReference type="Proteomes" id="UP000190064">
    <property type="component" value="Unassembled WGS sequence"/>
</dbReference>
<dbReference type="GO" id="GO:0005886">
    <property type="term" value="C:plasma membrane"/>
    <property type="evidence" value="ECO:0007669"/>
    <property type="project" value="UniProtKB-SubCell"/>
</dbReference>
<dbReference type="InterPro" id="IPR036259">
    <property type="entry name" value="MFS_trans_sf"/>
</dbReference>
<feature type="transmembrane region" description="Helical" evidence="8">
    <location>
        <begin position="21"/>
        <end position="41"/>
    </location>
</feature>
<dbReference type="InterPro" id="IPR011701">
    <property type="entry name" value="MFS"/>
</dbReference>
<feature type="transmembrane region" description="Helical" evidence="8">
    <location>
        <begin position="53"/>
        <end position="73"/>
    </location>
</feature>
<feature type="domain" description="Major facilitator superfamily (MFS) profile" evidence="9">
    <location>
        <begin position="19"/>
        <end position="395"/>
    </location>
</feature>
<reference evidence="10" key="1">
    <citation type="submission" date="2017-02" db="EMBL/GenBank/DDBJ databases">
        <title>Draft Genome Sequence of the Salt Water Bacterium Oceanospirillum linum ATCC 11336.</title>
        <authorList>
            <person name="Trachtenberg A.M."/>
            <person name="Carney J.G."/>
            <person name="Linnane J.D."/>
            <person name="Rheaume B.A."/>
            <person name="Pitts N.L."/>
            <person name="Mykles D.L."/>
            <person name="Maclea K.S."/>
        </authorList>
    </citation>
    <scope>NUCLEOTIDE SEQUENCE [LARGE SCALE GENOMIC DNA]</scope>
    <source>
        <strain evidence="10">ATCC 11336</strain>
    </source>
</reference>
<keyword evidence="11" id="KW-1185">Reference proteome</keyword>
<keyword evidence="6 8" id="KW-1133">Transmembrane helix</keyword>
<dbReference type="Gene3D" id="1.20.1250.20">
    <property type="entry name" value="MFS general substrate transporter like domains"/>
    <property type="match status" value="1"/>
</dbReference>
<feature type="transmembrane region" description="Helical" evidence="8">
    <location>
        <begin position="110"/>
        <end position="130"/>
    </location>
</feature>
<evidence type="ECO:0000256" key="7">
    <source>
        <dbReference type="ARBA" id="ARBA00023136"/>
    </source>
</evidence>
<evidence type="ECO:0000256" key="5">
    <source>
        <dbReference type="ARBA" id="ARBA00022692"/>
    </source>
</evidence>
<dbReference type="GO" id="GO:0022857">
    <property type="term" value="F:transmembrane transporter activity"/>
    <property type="evidence" value="ECO:0007669"/>
    <property type="project" value="InterPro"/>
</dbReference>
<keyword evidence="3" id="KW-0813">Transport</keyword>
<proteinExistence type="inferred from homology"/>
<feature type="transmembrane region" description="Helical" evidence="8">
    <location>
        <begin position="311"/>
        <end position="334"/>
    </location>
</feature>
<dbReference type="Pfam" id="PF07690">
    <property type="entry name" value="MFS_1"/>
    <property type="match status" value="2"/>
</dbReference>
<feature type="transmembrane region" description="Helical" evidence="8">
    <location>
        <begin position="173"/>
        <end position="195"/>
    </location>
</feature>
<feature type="transmembrane region" description="Helical" evidence="8">
    <location>
        <begin position="226"/>
        <end position="245"/>
    </location>
</feature>
<feature type="transmembrane region" description="Helical" evidence="8">
    <location>
        <begin position="346"/>
        <end position="366"/>
    </location>
</feature>
<comment type="subcellular location">
    <subcellularLocation>
        <location evidence="1">Cell membrane</location>
        <topology evidence="1">Multi-pass membrane protein</topology>
    </subcellularLocation>
</comment>
<keyword evidence="4" id="KW-1003">Cell membrane</keyword>
<evidence type="ECO:0000256" key="1">
    <source>
        <dbReference type="ARBA" id="ARBA00004651"/>
    </source>
</evidence>
<dbReference type="SUPFAM" id="SSF103473">
    <property type="entry name" value="MFS general substrate transporter"/>
    <property type="match status" value="1"/>
</dbReference>
<evidence type="ECO:0000313" key="11">
    <source>
        <dbReference type="Proteomes" id="UP000190064"/>
    </source>
</evidence>
<evidence type="ECO:0000256" key="6">
    <source>
        <dbReference type="ARBA" id="ARBA00022989"/>
    </source>
</evidence>
<feature type="transmembrane region" description="Helical" evidence="8">
    <location>
        <begin position="85"/>
        <end position="104"/>
    </location>
</feature>
<protein>
    <recommendedName>
        <fullName evidence="9">Major facilitator superfamily (MFS) profile domain-containing protein</fullName>
    </recommendedName>
</protein>
<gene>
    <name evidence="10" type="ORF">BTA35_0205110</name>
</gene>
<name>A0A1T1HGR1_OCELI</name>
<dbReference type="STRING" id="966.BTA35_0205110"/>
<dbReference type="EMBL" id="MTSD02000001">
    <property type="protein sequence ID" value="OOV88986.1"/>
    <property type="molecule type" value="Genomic_DNA"/>
</dbReference>
<evidence type="ECO:0000256" key="3">
    <source>
        <dbReference type="ARBA" id="ARBA00022448"/>
    </source>
</evidence>
<accession>A0A1T1HGR1</accession>
<keyword evidence="5 8" id="KW-0812">Transmembrane</keyword>
<dbReference type="PROSITE" id="PS50850">
    <property type="entry name" value="MFS"/>
    <property type="match status" value="1"/>
</dbReference>
<sequence length="395" mass="42890">MSKATETAIQRHQPDFWKASLALFSGAFVTFANLYSTQPLLPLLAREFNISPAAASLSLSVATASLAMALLFTPGLSDRVGRKSIMVTALLLASVLGFVVTFVQHYSLLLIIRGLQGFALAGLASIAMTYVNEEFSQQCRGLAMGLYVSGTTVGGMSGRIITGSLTELYDWHLALQVLAGISLACSLIFAFALPVSKHFSPQSLSLKVMAKGFAHHLRHWPQLGRFLHGFLLMGGLVTLYNYVSFRLQEEPYQLTEAAIGWLFVIYLLGTFSSTWMGAKADKFGPRPVLLICILLMFIGLLLSTLDSLKVIITAMGIFTFGFFGAHSIVSSWVGQASNEYKAQASALYLLFYYAGSSLIGSVGGYFWSHWQWFGITGLVLTLVCASGLIALTSKH</sequence>
<dbReference type="RefSeq" id="WP_077243302.1">
    <property type="nucleotide sequence ID" value="NZ_FXTS01000004.1"/>
</dbReference>
<dbReference type="InterPro" id="IPR020846">
    <property type="entry name" value="MFS_dom"/>
</dbReference>
<evidence type="ECO:0000259" key="9">
    <source>
        <dbReference type="PROSITE" id="PS50850"/>
    </source>
</evidence>
<feature type="transmembrane region" description="Helical" evidence="8">
    <location>
        <begin position="372"/>
        <end position="391"/>
    </location>
</feature>
<comment type="caution">
    <text evidence="10">The sequence shown here is derived from an EMBL/GenBank/DDBJ whole genome shotgun (WGS) entry which is preliminary data.</text>
</comment>
<feature type="transmembrane region" description="Helical" evidence="8">
    <location>
        <begin position="142"/>
        <end position="161"/>
    </location>
</feature>
<evidence type="ECO:0000256" key="8">
    <source>
        <dbReference type="SAM" id="Phobius"/>
    </source>
</evidence>
<feature type="transmembrane region" description="Helical" evidence="8">
    <location>
        <begin position="288"/>
        <end position="305"/>
    </location>
</feature>
<comment type="similarity">
    <text evidence="2">Belongs to the major facilitator superfamily.</text>
</comment>
<evidence type="ECO:0000256" key="4">
    <source>
        <dbReference type="ARBA" id="ARBA00022475"/>
    </source>
</evidence>
<feature type="transmembrane region" description="Helical" evidence="8">
    <location>
        <begin position="257"/>
        <end position="276"/>
    </location>
</feature>
<dbReference type="AlphaFoldDB" id="A0A1T1HGR1"/>
<evidence type="ECO:0000313" key="10">
    <source>
        <dbReference type="EMBL" id="OOV88986.1"/>
    </source>
</evidence>
<evidence type="ECO:0000256" key="2">
    <source>
        <dbReference type="ARBA" id="ARBA00008335"/>
    </source>
</evidence>
<dbReference type="CDD" id="cd17324">
    <property type="entry name" value="MFS_NepI_like"/>
    <property type="match status" value="1"/>
</dbReference>